<dbReference type="PANTHER" id="PTHR43649">
    <property type="entry name" value="ARABINOSE-BINDING PROTEIN-RELATED"/>
    <property type="match status" value="1"/>
</dbReference>
<dbReference type="InterPro" id="IPR006059">
    <property type="entry name" value="SBP"/>
</dbReference>
<dbReference type="AlphaFoldDB" id="A0A147F848"/>
<protein>
    <recommendedName>
        <fullName evidence="4">ABC transporter substrate-binding protein</fullName>
    </recommendedName>
</protein>
<dbReference type="EMBL" id="LDRV01000047">
    <property type="protein sequence ID" value="KTS12523.1"/>
    <property type="molecule type" value="Genomic_DNA"/>
</dbReference>
<name>A0A147F848_MICTE</name>
<feature type="signal peptide" evidence="1">
    <location>
        <begin position="1"/>
        <end position="23"/>
    </location>
</feature>
<feature type="chain" id="PRO_5039508407" description="ABC transporter substrate-binding protein" evidence="1">
    <location>
        <begin position="24"/>
        <end position="413"/>
    </location>
</feature>
<organism evidence="2 3">
    <name type="scientific">Microbacterium testaceum</name>
    <name type="common">Aureobacterium testaceum</name>
    <name type="synonym">Brevibacterium testaceum</name>
    <dbReference type="NCBI Taxonomy" id="2033"/>
    <lineage>
        <taxon>Bacteria</taxon>
        <taxon>Bacillati</taxon>
        <taxon>Actinomycetota</taxon>
        <taxon>Actinomycetes</taxon>
        <taxon>Micrococcales</taxon>
        <taxon>Microbacteriaceae</taxon>
        <taxon>Microbacterium</taxon>
    </lineage>
</organism>
<dbReference type="InterPro" id="IPR050490">
    <property type="entry name" value="Bact_solute-bd_prot1"/>
</dbReference>
<dbReference type="PATRIC" id="fig|2033.7.peg.2304"/>
<dbReference type="Gene3D" id="3.40.190.10">
    <property type="entry name" value="Periplasmic binding protein-like II"/>
    <property type="match status" value="2"/>
</dbReference>
<dbReference type="Proteomes" id="UP000072189">
    <property type="component" value="Unassembled WGS sequence"/>
</dbReference>
<evidence type="ECO:0000256" key="1">
    <source>
        <dbReference type="SAM" id="SignalP"/>
    </source>
</evidence>
<evidence type="ECO:0008006" key="4">
    <source>
        <dbReference type="Google" id="ProtNLM"/>
    </source>
</evidence>
<sequence length="413" mass="43950">MVAAVLGATLLLATAGCSTAAGAGDGGKTVLKVYGWKGGDAEPANISEINDAFEKANPDIDLQFEFVPANDKYTQRVQPELLAGNAADVIMTDSAKVQDWGSSGYLEDLSSSDWTSNVRSEVTPFIQNAGTTYALPMEVIGISLYANNDLLKKAGVDSVPTTWPEFEAALQKAKDAGITPLSLPNKGGWTGSSALNAIAASLVYKQNPDFDQQFLDGKASFSSWKTSAQQLMDLQSKGFVNFADELGVDEWTTGISDFEAGKSAFYVQGAWNQSAFEKAGLNDSFIPWPAETSGASNANLFVGTMWSVNAASKVKDAAEKYVDFWADSANASPFLEAENAVSPFSNGTSPSTPATKAFVDAVDAGDYRILPSNTWFSAAGEKVMQQEVQALWLGQQDIDQTLQNLDKKLAPTG</sequence>
<evidence type="ECO:0000313" key="2">
    <source>
        <dbReference type="EMBL" id="KTS12523.1"/>
    </source>
</evidence>
<proteinExistence type="predicted"/>
<comment type="caution">
    <text evidence="2">The sequence shown here is derived from an EMBL/GenBank/DDBJ whole genome shotgun (WGS) entry which is preliminary data.</text>
</comment>
<dbReference type="PANTHER" id="PTHR43649:SF12">
    <property type="entry name" value="DIACETYLCHITOBIOSE BINDING PROTEIN DASA"/>
    <property type="match status" value="1"/>
</dbReference>
<dbReference type="SUPFAM" id="SSF53850">
    <property type="entry name" value="Periplasmic binding protein-like II"/>
    <property type="match status" value="1"/>
</dbReference>
<reference evidence="2 3" key="1">
    <citation type="journal article" date="2016" name="Front. Microbiol.">
        <title>Genomic Resource of Rice Seed Associated Bacteria.</title>
        <authorList>
            <person name="Midha S."/>
            <person name="Bansal K."/>
            <person name="Sharma S."/>
            <person name="Kumar N."/>
            <person name="Patil P.P."/>
            <person name="Chaudhry V."/>
            <person name="Patil P.B."/>
        </authorList>
    </citation>
    <scope>NUCLEOTIDE SEQUENCE [LARGE SCALE GENOMIC DNA]</scope>
    <source>
        <strain evidence="2 3">RSA3</strain>
    </source>
</reference>
<accession>A0A147F848</accession>
<keyword evidence="1" id="KW-0732">Signal</keyword>
<evidence type="ECO:0000313" key="3">
    <source>
        <dbReference type="Proteomes" id="UP000072189"/>
    </source>
</evidence>
<dbReference type="Pfam" id="PF01547">
    <property type="entry name" value="SBP_bac_1"/>
    <property type="match status" value="1"/>
</dbReference>
<gene>
    <name evidence="2" type="ORF">RSA3_08200</name>
</gene>